<dbReference type="RefSeq" id="WP_154381999.1">
    <property type="nucleotide sequence ID" value="NZ_WKJK01000017.1"/>
</dbReference>
<organism evidence="1 2">
    <name type="scientific">Duganella guangzhouensis</name>
    <dbReference type="NCBI Taxonomy" id="2666084"/>
    <lineage>
        <taxon>Bacteria</taxon>
        <taxon>Pseudomonadati</taxon>
        <taxon>Pseudomonadota</taxon>
        <taxon>Betaproteobacteria</taxon>
        <taxon>Burkholderiales</taxon>
        <taxon>Oxalobacteraceae</taxon>
        <taxon>Telluria group</taxon>
        <taxon>Duganella</taxon>
    </lineage>
</organism>
<evidence type="ECO:0000313" key="2">
    <source>
        <dbReference type="Proteomes" id="UP000433309"/>
    </source>
</evidence>
<gene>
    <name evidence="1" type="ORF">GJ699_26365</name>
</gene>
<dbReference type="AlphaFoldDB" id="A0A6I2L6Y2"/>
<protein>
    <submittedName>
        <fullName evidence="1">Uncharacterized protein</fullName>
    </submittedName>
</protein>
<evidence type="ECO:0000313" key="1">
    <source>
        <dbReference type="EMBL" id="MRW93520.1"/>
    </source>
</evidence>
<dbReference type="Proteomes" id="UP000433309">
    <property type="component" value="Unassembled WGS sequence"/>
</dbReference>
<name>A0A6I2L6Y2_9BURK</name>
<reference evidence="1 2" key="1">
    <citation type="submission" date="2019-11" db="EMBL/GenBank/DDBJ databases">
        <title>Novel species isolated from a subtropical stream in China.</title>
        <authorList>
            <person name="Lu H."/>
        </authorList>
    </citation>
    <scope>NUCLEOTIDE SEQUENCE [LARGE SCALE GENOMIC DNA]</scope>
    <source>
        <strain evidence="1 2">FT80W</strain>
    </source>
</reference>
<keyword evidence="2" id="KW-1185">Reference proteome</keyword>
<proteinExistence type="predicted"/>
<comment type="caution">
    <text evidence="1">The sequence shown here is derived from an EMBL/GenBank/DDBJ whole genome shotgun (WGS) entry which is preliminary data.</text>
</comment>
<dbReference type="EMBL" id="WKJK01000017">
    <property type="protein sequence ID" value="MRW93520.1"/>
    <property type="molecule type" value="Genomic_DNA"/>
</dbReference>
<accession>A0A6I2L6Y2</accession>
<sequence>MMRNPSLRRRTAWTLAILALAVLLHERYGTANASINAASGMRLQNPSSATRTSAAGCAATARALIRYDSGYTLCYATPAAMFAQLAAQEQPGMVRAVLVQTEDGRWLDGRQVDNYHDQLAVIARSIH</sequence>